<dbReference type="InterPro" id="IPR011611">
    <property type="entry name" value="PfkB_dom"/>
</dbReference>
<proteinExistence type="inferred from homology"/>
<comment type="similarity">
    <text evidence="1">Belongs to the carbohydrate kinase PfkB family.</text>
</comment>
<dbReference type="SUPFAM" id="SSF53613">
    <property type="entry name" value="Ribokinase-like"/>
    <property type="match status" value="1"/>
</dbReference>
<dbReference type="Gene3D" id="3.40.1190.20">
    <property type="match status" value="1"/>
</dbReference>
<dbReference type="EC" id="2.7.1.-" evidence="5"/>
<dbReference type="GO" id="GO:0016301">
    <property type="term" value="F:kinase activity"/>
    <property type="evidence" value="ECO:0007669"/>
    <property type="project" value="UniProtKB-KW"/>
</dbReference>
<gene>
    <name evidence="5" type="primary">ydjH</name>
    <name evidence="5" type="ORF">BWY43_00152</name>
</gene>
<feature type="domain" description="Carbohydrate kinase PfkB" evidence="4">
    <location>
        <begin position="40"/>
        <end position="296"/>
    </location>
</feature>
<dbReference type="Pfam" id="PF00294">
    <property type="entry name" value="PfkB"/>
    <property type="match status" value="1"/>
</dbReference>
<sequence length="318" mass="34645">MENLSICTIGDTTIDRFFMLDKGEAELFCSKGHCEISFGHGEKISIEKYKKSFGGSALNTAIGFSRLSVKSSIATIVGEDEDGEQIISFLSKNGVNTSLIKKQEDTNQSAILVYAGERTIFSYHKNRDYGQIEIPNTNWLYLSSAGDGFAKMIPQIDSKVKAGAKIAINPGSSLIENFENLEKLINVCEILFLNRQEATMLFKTEKINEQIDEVLKQGPKTAVITDGANGAYVANATTRFHMGIMPSRLVDQTGAGDSFSCAFTASHAQGMSLEESSRWGMVNSSSVIEKIGANDGLLNEKQIREIVGSSPILKAVDL</sequence>
<keyword evidence="3 5" id="KW-0418">Kinase</keyword>
<accession>A0A1V5SFJ1</accession>
<dbReference type="PANTHER" id="PTHR10584:SF166">
    <property type="entry name" value="RIBOKINASE"/>
    <property type="match status" value="1"/>
</dbReference>
<dbReference type="PROSITE" id="PS00583">
    <property type="entry name" value="PFKB_KINASES_1"/>
    <property type="match status" value="1"/>
</dbReference>
<dbReference type="Proteomes" id="UP000485367">
    <property type="component" value="Unassembled WGS sequence"/>
</dbReference>
<dbReference type="InterPro" id="IPR002139">
    <property type="entry name" value="Ribo/fructo_kinase"/>
</dbReference>
<dbReference type="GO" id="GO:0006796">
    <property type="term" value="P:phosphate-containing compound metabolic process"/>
    <property type="evidence" value="ECO:0007669"/>
    <property type="project" value="UniProtKB-ARBA"/>
</dbReference>
<evidence type="ECO:0000256" key="1">
    <source>
        <dbReference type="ARBA" id="ARBA00010688"/>
    </source>
</evidence>
<evidence type="ECO:0000313" key="5">
    <source>
        <dbReference type="EMBL" id="OQA53225.1"/>
    </source>
</evidence>
<dbReference type="PRINTS" id="PR00990">
    <property type="entry name" value="RIBOKINASE"/>
</dbReference>
<evidence type="ECO:0000256" key="3">
    <source>
        <dbReference type="ARBA" id="ARBA00022777"/>
    </source>
</evidence>
<dbReference type="InterPro" id="IPR029056">
    <property type="entry name" value="Ribokinase-like"/>
</dbReference>
<dbReference type="AlphaFoldDB" id="A0A1V5SFJ1"/>
<reference evidence="5" key="1">
    <citation type="submission" date="2017-02" db="EMBL/GenBank/DDBJ databases">
        <title>Delving into the versatile metabolic prowess of the omnipresent phylum Bacteroidetes.</title>
        <authorList>
            <person name="Nobu M.K."/>
            <person name="Mei R."/>
            <person name="Narihiro T."/>
            <person name="Kuroda K."/>
            <person name="Liu W.-T."/>
        </authorList>
    </citation>
    <scope>NUCLEOTIDE SEQUENCE</scope>
    <source>
        <strain evidence="5">ADurb.Bin280</strain>
    </source>
</reference>
<evidence type="ECO:0000256" key="2">
    <source>
        <dbReference type="ARBA" id="ARBA00022679"/>
    </source>
</evidence>
<dbReference type="PANTHER" id="PTHR10584">
    <property type="entry name" value="SUGAR KINASE"/>
    <property type="match status" value="1"/>
</dbReference>
<dbReference type="EMBL" id="MWBO01000008">
    <property type="protein sequence ID" value="OQA53225.1"/>
    <property type="molecule type" value="Genomic_DNA"/>
</dbReference>
<name>A0A1V5SFJ1_9BACT</name>
<evidence type="ECO:0000259" key="4">
    <source>
        <dbReference type="Pfam" id="PF00294"/>
    </source>
</evidence>
<organism evidence="5">
    <name type="scientific">candidate division WS2 bacterium ADurb.Bin280</name>
    <dbReference type="NCBI Taxonomy" id="1852829"/>
    <lineage>
        <taxon>Bacteria</taxon>
        <taxon>candidate division WS2</taxon>
    </lineage>
</organism>
<protein>
    <submittedName>
        <fullName evidence="5">Putative sugar kinase YdjH</fullName>
        <ecNumber evidence="5">2.7.1.-</ecNumber>
    </submittedName>
</protein>
<dbReference type="InterPro" id="IPR002173">
    <property type="entry name" value="Carboh/pur_kinase_PfkB_CS"/>
</dbReference>
<keyword evidence="2 5" id="KW-0808">Transferase</keyword>
<comment type="caution">
    <text evidence="5">The sequence shown here is derived from an EMBL/GenBank/DDBJ whole genome shotgun (WGS) entry which is preliminary data.</text>
</comment>